<name>A0A0E9QCI3_ANGAN</name>
<dbReference type="EMBL" id="GBXM01094547">
    <property type="protein sequence ID" value="JAH14030.1"/>
    <property type="molecule type" value="Transcribed_RNA"/>
</dbReference>
<proteinExistence type="predicted"/>
<evidence type="ECO:0000313" key="1">
    <source>
        <dbReference type="EMBL" id="JAH14030.1"/>
    </source>
</evidence>
<protein>
    <submittedName>
        <fullName evidence="1">Uncharacterized protein</fullName>
    </submittedName>
</protein>
<reference evidence="1" key="2">
    <citation type="journal article" date="2015" name="Fish Shellfish Immunol.">
        <title>Early steps in the European eel (Anguilla anguilla)-Vibrio vulnificus interaction in the gills: Role of the RtxA13 toxin.</title>
        <authorList>
            <person name="Callol A."/>
            <person name="Pajuelo D."/>
            <person name="Ebbesson L."/>
            <person name="Teles M."/>
            <person name="MacKenzie S."/>
            <person name="Amaro C."/>
        </authorList>
    </citation>
    <scope>NUCLEOTIDE SEQUENCE</scope>
</reference>
<sequence>MLYCLGASVNLLVLKRTCIAVFKQMFSPLCSLITMGVPHTNIKQNRHLGSF</sequence>
<organism evidence="1">
    <name type="scientific">Anguilla anguilla</name>
    <name type="common">European freshwater eel</name>
    <name type="synonym">Muraena anguilla</name>
    <dbReference type="NCBI Taxonomy" id="7936"/>
    <lineage>
        <taxon>Eukaryota</taxon>
        <taxon>Metazoa</taxon>
        <taxon>Chordata</taxon>
        <taxon>Craniata</taxon>
        <taxon>Vertebrata</taxon>
        <taxon>Euteleostomi</taxon>
        <taxon>Actinopterygii</taxon>
        <taxon>Neopterygii</taxon>
        <taxon>Teleostei</taxon>
        <taxon>Anguilliformes</taxon>
        <taxon>Anguillidae</taxon>
        <taxon>Anguilla</taxon>
    </lineage>
</organism>
<accession>A0A0E9QCI3</accession>
<dbReference type="AlphaFoldDB" id="A0A0E9QCI3"/>
<reference evidence="1" key="1">
    <citation type="submission" date="2014-11" db="EMBL/GenBank/DDBJ databases">
        <authorList>
            <person name="Amaro Gonzalez C."/>
        </authorList>
    </citation>
    <scope>NUCLEOTIDE SEQUENCE</scope>
</reference>